<evidence type="ECO:0000256" key="1">
    <source>
        <dbReference type="SAM" id="Phobius"/>
    </source>
</evidence>
<comment type="caution">
    <text evidence="2">The sequence shown here is derived from an EMBL/GenBank/DDBJ whole genome shotgun (WGS) entry which is preliminary data.</text>
</comment>
<evidence type="ECO:0000313" key="3">
    <source>
        <dbReference type="Proteomes" id="UP000051269"/>
    </source>
</evidence>
<keyword evidence="1" id="KW-0812">Transmembrane</keyword>
<feature type="transmembrane region" description="Helical" evidence="1">
    <location>
        <begin position="67"/>
        <end position="87"/>
    </location>
</feature>
<name>A0A0R2RKC9_9BACT</name>
<organism evidence="2 3">
    <name type="scientific">Verrucomicrobia subdivision 6 bacterium BACL9 MAG-120507-bin52</name>
    <dbReference type="NCBI Taxonomy" id="1655590"/>
    <lineage>
        <taxon>Bacteria</taxon>
        <taxon>Pseudomonadati</taxon>
        <taxon>Verrucomicrobiota</taxon>
        <taxon>Verrucomicrobiia</taxon>
        <taxon>Verrucomicrobiales</taxon>
        <taxon>Verrucomicrobia subdivision 6</taxon>
    </lineage>
</organism>
<sequence length="132" mass="14040">MQPSLILMQLSRRPIAAGFLFGTLTAIGPWFQGLSIHAASLFSAGLLLTYTSIGFLVAFLPTFRPHFLSGALWGALYSLPGAVFTSVPYPLTADAPAYYREFVGGGLRAALLTLLFGALAGGFAGLFRRARP</sequence>
<feature type="transmembrane region" description="Helical" evidence="1">
    <location>
        <begin position="37"/>
        <end position="60"/>
    </location>
</feature>
<dbReference type="Proteomes" id="UP000051269">
    <property type="component" value="Unassembled WGS sequence"/>
</dbReference>
<keyword evidence="1" id="KW-1133">Transmembrane helix</keyword>
<feature type="transmembrane region" description="Helical" evidence="1">
    <location>
        <begin position="107"/>
        <end position="127"/>
    </location>
</feature>
<accession>A0A0R2RKC9</accession>
<reference evidence="2 3" key="1">
    <citation type="submission" date="2015-10" db="EMBL/GenBank/DDBJ databases">
        <title>Metagenome-Assembled Genomes uncover a global brackish microbiome.</title>
        <authorList>
            <person name="Hugerth L.W."/>
            <person name="Larsson J."/>
            <person name="Alneberg J."/>
            <person name="Lindh M.V."/>
            <person name="Legrand C."/>
            <person name="Pinhassi J."/>
            <person name="Andersson A.F."/>
        </authorList>
    </citation>
    <scope>NUCLEOTIDE SEQUENCE [LARGE SCALE GENOMIC DNA]</scope>
    <source>
        <strain evidence="2">BACL18 MAG-120507-bin52</strain>
    </source>
</reference>
<evidence type="ECO:0000313" key="2">
    <source>
        <dbReference type="EMBL" id="KRO62865.1"/>
    </source>
</evidence>
<dbReference type="EMBL" id="LIBO01000027">
    <property type="protein sequence ID" value="KRO62865.1"/>
    <property type="molecule type" value="Genomic_DNA"/>
</dbReference>
<dbReference type="AlphaFoldDB" id="A0A0R2RKC9"/>
<protein>
    <submittedName>
        <fullName evidence="2">Uncharacterized protein</fullName>
    </submittedName>
</protein>
<proteinExistence type="predicted"/>
<feature type="transmembrane region" description="Helical" evidence="1">
    <location>
        <begin position="12"/>
        <end position="31"/>
    </location>
</feature>
<gene>
    <name evidence="2" type="ORF">ABR82_01715</name>
</gene>
<keyword evidence="1" id="KW-0472">Membrane</keyword>